<dbReference type="Gene3D" id="3.40.50.300">
    <property type="entry name" value="P-loop containing nucleotide triphosphate hydrolases"/>
    <property type="match status" value="1"/>
</dbReference>
<comment type="caution">
    <text evidence="3">The sequence shown here is derived from an EMBL/GenBank/DDBJ whole genome shotgun (WGS) entry which is preliminary data.</text>
</comment>
<feature type="transmembrane region" description="Helical" evidence="2">
    <location>
        <begin position="930"/>
        <end position="952"/>
    </location>
</feature>
<accession>A0ABP6QN05</accession>
<name>A0ABP6QN05_9ACTN</name>
<evidence type="ECO:0000313" key="3">
    <source>
        <dbReference type="EMBL" id="GAA3229698.1"/>
    </source>
</evidence>
<keyword evidence="4" id="KW-1185">Reference proteome</keyword>
<dbReference type="PANTHER" id="PTHR42698">
    <property type="entry name" value="GTPASE ERA"/>
    <property type="match status" value="1"/>
</dbReference>
<feature type="compositionally biased region" description="Low complexity" evidence="1">
    <location>
        <begin position="364"/>
        <end position="374"/>
    </location>
</feature>
<feature type="compositionally biased region" description="Basic and acidic residues" evidence="1">
    <location>
        <begin position="210"/>
        <end position="219"/>
    </location>
</feature>
<feature type="compositionally biased region" description="Acidic residues" evidence="1">
    <location>
        <begin position="471"/>
        <end position="480"/>
    </location>
</feature>
<proteinExistence type="predicted"/>
<feature type="transmembrane region" description="Helical" evidence="2">
    <location>
        <begin position="967"/>
        <end position="989"/>
    </location>
</feature>
<feature type="compositionally biased region" description="Acidic residues" evidence="1">
    <location>
        <begin position="137"/>
        <end position="151"/>
    </location>
</feature>
<feature type="compositionally biased region" description="Basic and acidic residues" evidence="1">
    <location>
        <begin position="120"/>
        <end position="130"/>
    </location>
</feature>
<sequence length="1043" mass="109553">MTLPESDPATEAKEELGKAEHSDEWSPLPRTGKAAFDESAIDPADPLGLGLSRASAPRPDADTEIFPALSFASEDPYLGAPVPPAAGKDVPVAEEPEASVSASGSEAEEDSRASGAEIGRPFEDAARPIEDLVGASEDVEEPVADVAEPAEESPAARGGRRAARGKSVVKPAETAAEPSGNGVGPAEEAEPSAEGAAPAEEVAVRPGRRPRFDASKIDPADPLGLGAPPAASRRTRGASARPVTAEPVTAEPVVEEPAAEDGTASAETIISQEKPTDVASAGRTRAALRSVEVVPEEAPEPEPAERPEDEPAADETADEPGDLPETLEPEPLEQESPEASAAEEPSLPEEPAVERSVADGTGDLAAELAAQAALAERDARAETEAEEPAGDQKIVEEPGDDAPEAAVAAEDATLAEAEADEPEAVEEPGEASVDGEVVDETPQDGEPGTSTDEKAESGTSKDEKPEAGTSGDDEPEDGASGDEKAGSGTSTDEAPEAGAAKDETPVGGDVGERLEALERLVSLGLGRVDEELLDEATAVLSRAGERMRLSGEHTVVTLAGGTGSGKSSLFNAVCGLELSPTGMRRPMTSAAHACVWGLDGAAPLLDWLAVDKRFRYARASALDRNGARAENSLRGLVLLDLPDHDSIQAMHRAEVDRFTAVADLLIWVVDPQKYADAALHRDYIVPFARHAAVTLIVLNQVDRLGPAEVKDCVSDLRRLLEAEGLSDPHIITTSAVAPGGVDELRAVLSTTVATRNARSERLGADLDKVVERFADLAGEEEPAAEVEDSRREALVDALTVAAGVPAVAEAMESAYELRASDYVGWPFARWVRRFRRDPLRMMRLTELREELRGSFTGPVGAQQGDVDNALHGVTDGVAFDLPAPWRRSVRDAARVHAADLPDALGTALRETLPSLNQVPRWWWLVKGWQYLLVAGAALGLTWTGLLVAFALVDVGDTPTSLLDDRAILPWVVVLTACMFGMGALTAAACRNVVALSAARHGERIERRMRDSIATVADTQVLAPVADELDSYATYRTTLDAARS</sequence>
<feature type="compositionally biased region" description="Acidic residues" evidence="1">
    <location>
        <begin position="294"/>
        <end position="336"/>
    </location>
</feature>
<dbReference type="Proteomes" id="UP001501237">
    <property type="component" value="Unassembled WGS sequence"/>
</dbReference>
<feature type="compositionally biased region" description="Low complexity" evidence="1">
    <location>
        <begin position="220"/>
        <end position="252"/>
    </location>
</feature>
<feature type="compositionally biased region" description="Low complexity" evidence="1">
    <location>
        <begin position="404"/>
        <end position="416"/>
    </location>
</feature>
<keyword evidence="2" id="KW-1133">Transmembrane helix</keyword>
<evidence type="ECO:0000256" key="1">
    <source>
        <dbReference type="SAM" id="MobiDB-lite"/>
    </source>
</evidence>
<gene>
    <name evidence="3" type="ORF">GCM10010468_59760</name>
</gene>
<keyword evidence="2" id="KW-0472">Membrane</keyword>
<dbReference type="PANTHER" id="PTHR42698:SF1">
    <property type="entry name" value="GTPASE ERA, MITOCHONDRIAL"/>
    <property type="match status" value="1"/>
</dbReference>
<dbReference type="RefSeq" id="WP_344835019.1">
    <property type="nucleotide sequence ID" value="NZ_BAAAUV010000019.1"/>
</dbReference>
<dbReference type="InterPro" id="IPR027417">
    <property type="entry name" value="P-loop_NTPase"/>
</dbReference>
<feature type="compositionally biased region" description="Acidic residues" evidence="1">
    <location>
        <begin position="417"/>
        <end position="429"/>
    </location>
</feature>
<keyword evidence="2" id="KW-0812">Transmembrane</keyword>
<dbReference type="InterPro" id="IPR005662">
    <property type="entry name" value="GTPase_Era-like"/>
</dbReference>
<protein>
    <recommendedName>
        <fullName evidence="5">50S ribosome-binding GTPase</fullName>
    </recommendedName>
</protein>
<dbReference type="EMBL" id="BAAAUV010000019">
    <property type="protein sequence ID" value="GAA3229698.1"/>
    <property type="molecule type" value="Genomic_DNA"/>
</dbReference>
<feature type="compositionally biased region" description="Basic and acidic residues" evidence="1">
    <location>
        <begin position="499"/>
        <end position="511"/>
    </location>
</feature>
<reference evidence="4" key="1">
    <citation type="journal article" date="2019" name="Int. J. Syst. Evol. Microbiol.">
        <title>The Global Catalogue of Microorganisms (GCM) 10K type strain sequencing project: providing services to taxonomists for standard genome sequencing and annotation.</title>
        <authorList>
            <consortium name="The Broad Institute Genomics Platform"/>
            <consortium name="The Broad Institute Genome Sequencing Center for Infectious Disease"/>
            <person name="Wu L."/>
            <person name="Ma J."/>
        </authorList>
    </citation>
    <scope>NUCLEOTIDE SEQUENCE [LARGE SCALE GENOMIC DNA]</scope>
    <source>
        <strain evidence="4">JCM 9377</strain>
    </source>
</reference>
<feature type="compositionally biased region" description="Low complexity" evidence="1">
    <location>
        <begin position="192"/>
        <end position="201"/>
    </location>
</feature>
<evidence type="ECO:0000256" key="2">
    <source>
        <dbReference type="SAM" id="Phobius"/>
    </source>
</evidence>
<evidence type="ECO:0000313" key="4">
    <source>
        <dbReference type="Proteomes" id="UP001501237"/>
    </source>
</evidence>
<dbReference type="SUPFAM" id="SSF52540">
    <property type="entry name" value="P-loop containing nucleoside triphosphate hydrolases"/>
    <property type="match status" value="1"/>
</dbReference>
<feature type="compositionally biased region" description="Basic and acidic residues" evidence="1">
    <location>
        <begin position="451"/>
        <end position="466"/>
    </location>
</feature>
<evidence type="ECO:0008006" key="5">
    <source>
        <dbReference type="Google" id="ProtNLM"/>
    </source>
</evidence>
<feature type="region of interest" description="Disordered" evidence="1">
    <location>
        <begin position="1"/>
        <end position="511"/>
    </location>
</feature>
<organism evidence="3 4">
    <name type="scientific">Actinocorallia longicatena</name>
    <dbReference type="NCBI Taxonomy" id="111803"/>
    <lineage>
        <taxon>Bacteria</taxon>
        <taxon>Bacillati</taxon>
        <taxon>Actinomycetota</taxon>
        <taxon>Actinomycetes</taxon>
        <taxon>Streptosporangiales</taxon>
        <taxon>Thermomonosporaceae</taxon>
        <taxon>Actinocorallia</taxon>
    </lineage>
</organism>
<feature type="compositionally biased region" description="Basic and acidic residues" evidence="1">
    <location>
        <begin position="10"/>
        <end position="24"/>
    </location>
</feature>